<evidence type="ECO:0000256" key="5">
    <source>
        <dbReference type="ARBA" id="ARBA00008008"/>
    </source>
</evidence>
<sequence>MSINLSTTIGNIRLNSCIYNASGPKCTTKEALKNIGKSFAGAILTKSATLTLRTGNPSPRYFENDLGSINSMGLPNAGYQFYADLAKELQQYNKPYFVSVAGLSLENNLTMLQHLSTVEEIDAIELNLSCPNVPGKPQTGYDFERTKHVLDKVCQFDQHTLGIKLPPYFDLIHFHQMADIINQYPIQFVTCVNSIGNGLVIDVEQEQVVIKPKDGFGGIGGDYIKPTALANVRQFYLLLRDDINIIGAGGIKTGTDAFEHILCGASAVQIGTQYMREGAGCFERIETELKHLMLQKKYTSIKDFQGKLQSIT</sequence>
<dbReference type="AlphaFoldDB" id="A0A6S6TH95"/>
<dbReference type="InterPro" id="IPR013785">
    <property type="entry name" value="Aldolase_TIM"/>
</dbReference>
<dbReference type="PANTHER" id="PTHR48109">
    <property type="entry name" value="DIHYDROOROTATE DEHYDROGENASE (QUINONE), MITOCHONDRIAL-RELATED"/>
    <property type="match status" value="1"/>
</dbReference>
<evidence type="ECO:0000256" key="10">
    <source>
        <dbReference type="ARBA" id="ARBA00022643"/>
    </source>
</evidence>
<dbReference type="GO" id="GO:1990663">
    <property type="term" value="F:dihydroorotate dehydrogenase (fumarate) activity"/>
    <property type="evidence" value="ECO:0007669"/>
    <property type="project" value="UniProtKB-EC"/>
</dbReference>
<dbReference type="PIRSF" id="PIRSF000164">
    <property type="entry name" value="DHO_oxidase"/>
    <property type="match status" value="1"/>
</dbReference>
<keyword evidence="11" id="KW-0665">Pyrimidine biosynthesis</keyword>
<dbReference type="InterPro" id="IPR023359">
    <property type="entry name" value="Dihydro_DH_chainA_dom2"/>
</dbReference>
<comment type="subcellular location">
    <subcellularLocation>
        <location evidence="3">Cytoplasm</location>
    </subcellularLocation>
</comment>
<accession>A0A6S6TH95</accession>
<dbReference type="PROSITE" id="PS00912">
    <property type="entry name" value="DHODEHASE_2"/>
    <property type="match status" value="1"/>
</dbReference>
<dbReference type="Pfam" id="PF01180">
    <property type="entry name" value="DHO_dh"/>
    <property type="match status" value="1"/>
</dbReference>
<dbReference type="SUPFAM" id="SSF51395">
    <property type="entry name" value="FMN-linked oxidoreductases"/>
    <property type="match status" value="1"/>
</dbReference>
<comment type="pathway">
    <text evidence="4">Pyrimidine metabolism; UMP biosynthesis via de novo pathway.</text>
</comment>
<dbReference type="Gene3D" id="2.30.26.10">
    <property type="entry name" value="Dihydroorotate Dehydrogenase A, chain A, domain 2"/>
    <property type="match status" value="1"/>
</dbReference>
<evidence type="ECO:0000313" key="14">
    <source>
        <dbReference type="EMBL" id="CAA6822451.1"/>
    </source>
</evidence>
<evidence type="ECO:0000256" key="12">
    <source>
        <dbReference type="ARBA" id="ARBA00023002"/>
    </source>
</evidence>
<comment type="cofactor">
    <cofactor evidence="2">
        <name>FMN</name>
        <dbReference type="ChEBI" id="CHEBI:58210"/>
    </cofactor>
</comment>
<organism evidence="14">
    <name type="scientific">uncultured Aureispira sp</name>
    <dbReference type="NCBI Taxonomy" id="1331704"/>
    <lineage>
        <taxon>Bacteria</taxon>
        <taxon>Pseudomonadati</taxon>
        <taxon>Bacteroidota</taxon>
        <taxon>Saprospiria</taxon>
        <taxon>Saprospirales</taxon>
        <taxon>Saprospiraceae</taxon>
        <taxon>Aureispira</taxon>
        <taxon>environmental samples</taxon>
    </lineage>
</organism>
<dbReference type="InterPro" id="IPR005720">
    <property type="entry name" value="Dihydroorotate_DH_cat"/>
</dbReference>
<evidence type="ECO:0000259" key="13">
    <source>
        <dbReference type="Pfam" id="PF01180"/>
    </source>
</evidence>
<evidence type="ECO:0000256" key="3">
    <source>
        <dbReference type="ARBA" id="ARBA00004496"/>
    </source>
</evidence>
<dbReference type="Gene3D" id="3.20.20.70">
    <property type="entry name" value="Aldolase class I"/>
    <property type="match status" value="1"/>
</dbReference>
<dbReference type="PROSITE" id="PS00911">
    <property type="entry name" value="DHODEHASE_1"/>
    <property type="match status" value="1"/>
</dbReference>
<evidence type="ECO:0000256" key="7">
    <source>
        <dbReference type="ARBA" id="ARBA00011911"/>
    </source>
</evidence>
<keyword evidence="8" id="KW-0963">Cytoplasm</keyword>
<dbReference type="InterPro" id="IPR050074">
    <property type="entry name" value="DHO_dehydrogenase"/>
</dbReference>
<protein>
    <recommendedName>
        <fullName evidence="7">dihydroorotate oxidase (fumarate)</fullName>
        <ecNumber evidence="7">1.3.98.1</ecNumber>
    </recommendedName>
</protein>
<dbReference type="NCBIfam" id="NF002702">
    <property type="entry name" value="PRK02506.1"/>
    <property type="match status" value="1"/>
</dbReference>
<dbReference type="EMBL" id="CACVAQ010000315">
    <property type="protein sequence ID" value="CAA6822451.1"/>
    <property type="molecule type" value="Genomic_DNA"/>
</dbReference>
<proteinExistence type="inferred from homology"/>
<keyword evidence="9" id="KW-0285">Flavoprotein</keyword>
<reference evidence="14" key="1">
    <citation type="submission" date="2020-01" db="EMBL/GenBank/DDBJ databases">
        <authorList>
            <person name="Meier V. D."/>
            <person name="Meier V D."/>
        </authorList>
    </citation>
    <scope>NUCLEOTIDE SEQUENCE</scope>
    <source>
        <strain evidence="14">HLG_WM_MAG_10</strain>
    </source>
</reference>
<dbReference type="GO" id="GO:0006207">
    <property type="term" value="P:'de novo' pyrimidine nucleobase biosynthetic process"/>
    <property type="evidence" value="ECO:0007669"/>
    <property type="project" value="InterPro"/>
</dbReference>
<dbReference type="FunFam" id="3.20.20.70:FF:000027">
    <property type="entry name" value="Dihydropyrimidine dehydrogenase [NADP(+)]"/>
    <property type="match status" value="1"/>
</dbReference>
<evidence type="ECO:0000256" key="8">
    <source>
        <dbReference type="ARBA" id="ARBA00022490"/>
    </source>
</evidence>
<comment type="subunit">
    <text evidence="6">Homodimer.</text>
</comment>
<evidence type="ECO:0000256" key="11">
    <source>
        <dbReference type="ARBA" id="ARBA00022975"/>
    </source>
</evidence>
<dbReference type="EC" id="1.3.98.1" evidence="7"/>
<evidence type="ECO:0000256" key="1">
    <source>
        <dbReference type="ARBA" id="ARBA00001694"/>
    </source>
</evidence>
<evidence type="ECO:0000256" key="9">
    <source>
        <dbReference type="ARBA" id="ARBA00022630"/>
    </source>
</evidence>
<dbReference type="GO" id="GO:0005737">
    <property type="term" value="C:cytoplasm"/>
    <property type="evidence" value="ECO:0007669"/>
    <property type="project" value="UniProtKB-SubCell"/>
</dbReference>
<dbReference type="PANTHER" id="PTHR48109:SF1">
    <property type="entry name" value="DIHYDROOROTATE DEHYDROGENASE (FUMARATE)"/>
    <property type="match status" value="1"/>
</dbReference>
<gene>
    <name evidence="14" type="ORF">HELGO_WM46400</name>
</gene>
<comment type="similarity">
    <text evidence="5">Belongs to the dihydroorotate dehydrogenase family. Type 1 subfamily.</text>
</comment>
<evidence type="ECO:0000256" key="2">
    <source>
        <dbReference type="ARBA" id="ARBA00001917"/>
    </source>
</evidence>
<dbReference type="CDD" id="cd04741">
    <property type="entry name" value="DHOD_1A_like"/>
    <property type="match status" value="1"/>
</dbReference>
<comment type="catalytic activity">
    <reaction evidence="1">
        <text>(S)-dihydroorotate + fumarate = orotate + succinate</text>
        <dbReference type="Rhea" id="RHEA:30059"/>
        <dbReference type="ChEBI" id="CHEBI:29806"/>
        <dbReference type="ChEBI" id="CHEBI:30031"/>
        <dbReference type="ChEBI" id="CHEBI:30839"/>
        <dbReference type="ChEBI" id="CHEBI:30864"/>
        <dbReference type="EC" id="1.3.98.1"/>
    </reaction>
</comment>
<keyword evidence="10" id="KW-0288">FMN</keyword>
<evidence type="ECO:0000256" key="4">
    <source>
        <dbReference type="ARBA" id="ARBA00004725"/>
    </source>
</evidence>
<feature type="domain" description="Dihydroorotate dehydrogenase catalytic" evidence="13">
    <location>
        <begin position="5"/>
        <end position="293"/>
    </location>
</feature>
<dbReference type="GO" id="GO:0044205">
    <property type="term" value="P:'de novo' UMP biosynthetic process"/>
    <property type="evidence" value="ECO:0007669"/>
    <property type="project" value="UniProtKB-UniPathway"/>
</dbReference>
<name>A0A6S6TH95_9BACT</name>
<dbReference type="InterPro" id="IPR001295">
    <property type="entry name" value="Dihydroorotate_DH_CS"/>
</dbReference>
<dbReference type="InterPro" id="IPR012135">
    <property type="entry name" value="Dihydroorotate_DH_1_2"/>
</dbReference>
<dbReference type="UniPathway" id="UPA00070"/>
<dbReference type="InterPro" id="IPR033886">
    <property type="entry name" value="DHOD_1A"/>
</dbReference>
<evidence type="ECO:0000256" key="6">
    <source>
        <dbReference type="ARBA" id="ARBA00011738"/>
    </source>
</evidence>
<keyword evidence="12 14" id="KW-0560">Oxidoreductase</keyword>